<evidence type="ECO:0000313" key="2">
    <source>
        <dbReference type="EMBL" id="GHE42827.1"/>
    </source>
</evidence>
<evidence type="ECO:0000256" key="1">
    <source>
        <dbReference type="SAM" id="Phobius"/>
    </source>
</evidence>
<reference evidence="2" key="1">
    <citation type="journal article" date="2014" name="Int. J. Syst. Evol. Microbiol.">
        <title>Complete genome sequence of Corynebacterium casei LMG S-19264T (=DSM 44701T), isolated from a smear-ripened cheese.</title>
        <authorList>
            <consortium name="US DOE Joint Genome Institute (JGI-PGF)"/>
            <person name="Walter F."/>
            <person name="Albersmeier A."/>
            <person name="Kalinowski J."/>
            <person name="Ruckert C."/>
        </authorList>
    </citation>
    <scope>NUCLEOTIDE SEQUENCE</scope>
    <source>
        <strain evidence="2">JCM 4784</strain>
    </source>
</reference>
<dbReference type="AlphaFoldDB" id="A0A918ZAZ5"/>
<gene>
    <name evidence="2" type="ORF">GCM10018785_10550</name>
</gene>
<sequence>MSVWLAPVLGLVGAFVGASLAPWLTAHLGWRRTRREAFNVAISALRVAQVSRHFANGVPAHYVGGDAATVEAFNQRLRERGIDRFADSMHEAKVALAALEPFCRVSGHLDRWEITESDAVRMLAELMRERGRYRSA</sequence>
<proteinExistence type="predicted"/>
<protein>
    <submittedName>
        <fullName evidence="2">Uncharacterized protein</fullName>
    </submittedName>
</protein>
<dbReference type="Proteomes" id="UP000608024">
    <property type="component" value="Unassembled WGS sequence"/>
</dbReference>
<comment type="caution">
    <text evidence="2">The sequence shown here is derived from an EMBL/GenBank/DDBJ whole genome shotgun (WGS) entry which is preliminary data.</text>
</comment>
<feature type="transmembrane region" description="Helical" evidence="1">
    <location>
        <begin position="6"/>
        <end position="26"/>
    </location>
</feature>
<organism evidence="2 3">
    <name type="scientific">Streptomyces longispororuber</name>
    <dbReference type="NCBI Taxonomy" id="68230"/>
    <lineage>
        <taxon>Bacteria</taxon>
        <taxon>Bacillati</taxon>
        <taxon>Actinomycetota</taxon>
        <taxon>Actinomycetes</taxon>
        <taxon>Kitasatosporales</taxon>
        <taxon>Streptomycetaceae</taxon>
        <taxon>Streptomyces</taxon>
    </lineage>
</organism>
<evidence type="ECO:0000313" key="3">
    <source>
        <dbReference type="Proteomes" id="UP000608024"/>
    </source>
</evidence>
<keyword evidence="1" id="KW-0472">Membrane</keyword>
<keyword evidence="3" id="KW-1185">Reference proteome</keyword>
<keyword evidence="1" id="KW-0812">Transmembrane</keyword>
<name>A0A918ZAZ5_9ACTN</name>
<dbReference type="EMBL" id="BNBT01000009">
    <property type="protein sequence ID" value="GHE42827.1"/>
    <property type="molecule type" value="Genomic_DNA"/>
</dbReference>
<accession>A0A918ZAZ5</accession>
<reference evidence="2" key="2">
    <citation type="submission" date="2020-09" db="EMBL/GenBank/DDBJ databases">
        <authorList>
            <person name="Sun Q."/>
            <person name="Ohkuma M."/>
        </authorList>
    </citation>
    <scope>NUCLEOTIDE SEQUENCE</scope>
    <source>
        <strain evidence="2">JCM 4784</strain>
    </source>
</reference>
<keyword evidence="1" id="KW-1133">Transmembrane helix</keyword>